<dbReference type="GO" id="GO:0030246">
    <property type="term" value="F:carbohydrate binding"/>
    <property type="evidence" value="ECO:0007669"/>
    <property type="project" value="InterPro"/>
</dbReference>
<comment type="caution">
    <text evidence="2">The sequence shown here is derived from an EMBL/GenBank/DDBJ whole genome shotgun (WGS) entry which is preliminary data.</text>
</comment>
<dbReference type="RefSeq" id="WP_107826567.1">
    <property type="nucleotide sequence ID" value="NZ_CP160205.1"/>
</dbReference>
<dbReference type="AlphaFoldDB" id="A0A2T5JFD1"/>
<organism evidence="2 3">
    <name type="scientific">Mucilaginibacter yixingensis</name>
    <dbReference type="NCBI Taxonomy" id="1295612"/>
    <lineage>
        <taxon>Bacteria</taxon>
        <taxon>Pseudomonadati</taxon>
        <taxon>Bacteroidota</taxon>
        <taxon>Sphingobacteriia</taxon>
        <taxon>Sphingobacteriales</taxon>
        <taxon>Sphingobacteriaceae</taxon>
        <taxon>Mucilaginibacter</taxon>
    </lineage>
</organism>
<gene>
    <name evidence="2" type="ORF">C8P68_101381</name>
</gene>
<dbReference type="OrthoDB" id="9798166at2"/>
<dbReference type="GO" id="GO:0016052">
    <property type="term" value="P:carbohydrate catabolic process"/>
    <property type="evidence" value="ECO:0007669"/>
    <property type="project" value="InterPro"/>
</dbReference>
<evidence type="ECO:0000313" key="3">
    <source>
        <dbReference type="Proteomes" id="UP000244168"/>
    </source>
</evidence>
<evidence type="ECO:0000313" key="2">
    <source>
        <dbReference type="EMBL" id="PTR01148.1"/>
    </source>
</evidence>
<dbReference type="PROSITE" id="PS51257">
    <property type="entry name" value="PROKAR_LIPOPROTEIN"/>
    <property type="match status" value="1"/>
</dbReference>
<evidence type="ECO:0000259" key="1">
    <source>
        <dbReference type="Pfam" id="PF06452"/>
    </source>
</evidence>
<reference evidence="2 3" key="1">
    <citation type="submission" date="2018-04" db="EMBL/GenBank/DDBJ databases">
        <title>Genomic Encyclopedia of Archaeal and Bacterial Type Strains, Phase II (KMG-II): from individual species to whole genera.</title>
        <authorList>
            <person name="Goeker M."/>
        </authorList>
    </citation>
    <scope>NUCLEOTIDE SEQUENCE [LARGE SCALE GENOMIC DNA]</scope>
    <source>
        <strain evidence="2 3">DSM 26809</strain>
    </source>
</reference>
<dbReference type="GO" id="GO:0004553">
    <property type="term" value="F:hydrolase activity, hydrolyzing O-glycosyl compounds"/>
    <property type="evidence" value="ECO:0007669"/>
    <property type="project" value="InterPro"/>
</dbReference>
<keyword evidence="3" id="KW-1185">Reference proteome</keyword>
<feature type="domain" description="Carbohydrate-binding" evidence="1">
    <location>
        <begin position="89"/>
        <end position="200"/>
    </location>
</feature>
<dbReference type="Pfam" id="PF06452">
    <property type="entry name" value="CBM9_1"/>
    <property type="match status" value="1"/>
</dbReference>
<dbReference type="EMBL" id="QAOQ01000001">
    <property type="protein sequence ID" value="PTR01148.1"/>
    <property type="molecule type" value="Genomic_DNA"/>
</dbReference>
<dbReference type="Gene3D" id="2.60.40.1190">
    <property type="match status" value="1"/>
</dbReference>
<sequence>MVVKNNLKLSVIAGFAIFLLSGCKEKEGIRSCLKNNAYKNAVIDKKFFAAEPVAQLINMPALTSLDTTFNLQEATRLHIYGVGEMDIELSQQPTSYLYKSDDIELFFNHATSGSQQSFAYVFNWKDTPHHVDSISYKLKNAFFDARYIERGGVYYSLVRVPYKELVSTPSLDKQSLNFDIGIGDNDNGLSKKAKLAWNSAVDPMLSSNTRGQLVFATNKKLADSAHRMISYFHADLNPLNAASWAHIPNYYITKLVYGHVKDTNDLSSSVQTYWDAQNINFLFRIKDAQKNQASLSNILRNPNMHDLGWIEDDKGKTVWTMNILYTRHAGGANKNRQIDTVISLKPGHYHLKYLTDESHSWNNWDDQPPSTPFYGIVVYKDI</sequence>
<accession>A0A2T5JFD1</accession>
<proteinExistence type="predicted"/>
<dbReference type="InterPro" id="IPR010502">
    <property type="entry name" value="Carb-bd_dom_fam9"/>
</dbReference>
<protein>
    <submittedName>
        <fullName evidence="2">Carbohydrate binding protein with CBM9 domain</fullName>
    </submittedName>
</protein>
<name>A0A2T5JFD1_9SPHI</name>
<dbReference type="Proteomes" id="UP000244168">
    <property type="component" value="Unassembled WGS sequence"/>
</dbReference>